<dbReference type="CDD" id="cd07571">
    <property type="entry name" value="ALP_N-acyl_transferase"/>
    <property type="match status" value="1"/>
</dbReference>
<dbReference type="InterPro" id="IPR045378">
    <property type="entry name" value="LNT_N"/>
</dbReference>
<feature type="transmembrane region" description="Helical" evidence="9">
    <location>
        <begin position="112"/>
        <end position="135"/>
    </location>
</feature>
<dbReference type="PANTHER" id="PTHR38686:SF1">
    <property type="entry name" value="APOLIPOPROTEIN N-ACYLTRANSFERASE"/>
    <property type="match status" value="1"/>
</dbReference>
<feature type="transmembrane region" description="Helical" evidence="9">
    <location>
        <begin position="25"/>
        <end position="42"/>
    </location>
</feature>
<comment type="catalytic activity">
    <reaction evidence="9">
        <text>N-terminal S-1,2-diacyl-sn-glyceryl-L-cysteinyl-[lipoprotein] + a glycerophospholipid = N-acyl-S-1,2-diacyl-sn-glyceryl-L-cysteinyl-[lipoprotein] + a 2-acyl-sn-glycero-3-phospholipid + H(+)</text>
        <dbReference type="Rhea" id="RHEA:48228"/>
        <dbReference type="Rhea" id="RHEA-COMP:14681"/>
        <dbReference type="Rhea" id="RHEA-COMP:14684"/>
        <dbReference type="ChEBI" id="CHEBI:15378"/>
        <dbReference type="ChEBI" id="CHEBI:136912"/>
        <dbReference type="ChEBI" id="CHEBI:140656"/>
        <dbReference type="ChEBI" id="CHEBI:140657"/>
        <dbReference type="ChEBI" id="CHEBI:140660"/>
        <dbReference type="EC" id="2.3.1.269"/>
    </reaction>
</comment>
<dbReference type="STRING" id="1519643.SAMN06295933_0441"/>
<dbReference type="UniPathway" id="UPA00666"/>
<organism evidence="11 12">
    <name type="scientific">Desulfovibrio gilichinskyi</name>
    <dbReference type="NCBI Taxonomy" id="1519643"/>
    <lineage>
        <taxon>Bacteria</taxon>
        <taxon>Pseudomonadati</taxon>
        <taxon>Thermodesulfobacteriota</taxon>
        <taxon>Desulfovibrionia</taxon>
        <taxon>Desulfovibrionales</taxon>
        <taxon>Desulfovibrionaceae</taxon>
        <taxon>Desulfovibrio</taxon>
    </lineage>
</organism>
<keyword evidence="4 9" id="KW-0808">Transferase</keyword>
<keyword evidence="8 9" id="KW-0012">Acyltransferase</keyword>
<name>A0A1X7C768_9BACT</name>
<dbReference type="InterPro" id="IPR004563">
    <property type="entry name" value="Apolipo_AcylTrfase"/>
</dbReference>
<evidence type="ECO:0000256" key="1">
    <source>
        <dbReference type="ARBA" id="ARBA00004651"/>
    </source>
</evidence>
<sequence length="514" mass="56589">MYLILPILIATFCAGIGYANPFLHFPAAALGFPLALGIIAFSKCSPREALKRGWITGTFACLACLYWLAYPIGVYGNISWFLAVPCPILMAMAVGAYYGVYTLILNIASRKLPPLFLCIFSAVLWSTMELAQGYFFTGFPWMTFSSAFSYWPQSIQGAAFVGAYGLSGLLISVTTGILIWKTSHLAKAWSVGILAILVMLGVLRTVPETFSTLHSTGNATIGIVQGNINQGLKWDAKYQVATLNKYIRLSKSLPAKPDLIIWPETAMPFQIQDPNELRATLVNFTKESDTPLLTGAPGYILHPKTRSFSLYNRAFLIDPHKTTLDWYDKSHLVPFGEYIPLKKYLPIDKLVQGVGDFIPGDDTSPLISRNLAMGILICYEGIFPELAQERVAQGANLLINISNDAWYGKTSAPYQHLGLVSLRAVEQGRYLIRCTNTGISACIDPLGNITDSTGLFVNAAVLTNPELITGKTFFSANYELITYGPLVLTFLFIIWIAIAPVSSTNKKNRKRIIQ</sequence>
<comment type="function">
    <text evidence="9">Catalyzes the phospholipid dependent N-acylation of the N-terminal cysteine of apolipoprotein, the last step in lipoprotein maturation.</text>
</comment>
<dbReference type="PANTHER" id="PTHR38686">
    <property type="entry name" value="APOLIPOPROTEIN N-ACYLTRANSFERASE"/>
    <property type="match status" value="1"/>
</dbReference>
<comment type="similarity">
    <text evidence="2 9">Belongs to the CN hydrolase family. Apolipoprotein N-acyltransferase subfamily.</text>
</comment>
<feature type="transmembrane region" description="Helical" evidence="9">
    <location>
        <begin position="78"/>
        <end position="100"/>
    </location>
</feature>
<accession>A0A1X7C768</accession>
<evidence type="ECO:0000256" key="5">
    <source>
        <dbReference type="ARBA" id="ARBA00022692"/>
    </source>
</evidence>
<dbReference type="PROSITE" id="PS50263">
    <property type="entry name" value="CN_HYDROLASE"/>
    <property type="match status" value="1"/>
</dbReference>
<evidence type="ECO:0000313" key="12">
    <source>
        <dbReference type="Proteomes" id="UP000192906"/>
    </source>
</evidence>
<proteinExistence type="inferred from homology"/>
<comment type="subcellular location">
    <subcellularLocation>
        <location evidence="1 9">Cell membrane</location>
        <topology evidence="1 9">Multi-pass membrane protein</topology>
    </subcellularLocation>
</comment>
<dbReference type="SUPFAM" id="SSF56317">
    <property type="entry name" value="Carbon-nitrogen hydrolase"/>
    <property type="match status" value="1"/>
</dbReference>
<keyword evidence="3 9" id="KW-1003">Cell membrane</keyword>
<comment type="pathway">
    <text evidence="9">Protein modification; lipoprotein biosynthesis (N-acyl transfer).</text>
</comment>
<dbReference type="NCBIfam" id="TIGR00546">
    <property type="entry name" value="lnt"/>
    <property type="match status" value="1"/>
</dbReference>
<evidence type="ECO:0000313" key="11">
    <source>
        <dbReference type="EMBL" id="SME91255.1"/>
    </source>
</evidence>
<dbReference type="GO" id="GO:0016410">
    <property type="term" value="F:N-acyltransferase activity"/>
    <property type="evidence" value="ECO:0007669"/>
    <property type="project" value="UniProtKB-UniRule"/>
</dbReference>
<dbReference type="InterPro" id="IPR036526">
    <property type="entry name" value="C-N_Hydrolase_sf"/>
</dbReference>
<keyword evidence="7 9" id="KW-0472">Membrane</keyword>
<feature type="transmembrane region" description="Helical" evidence="9">
    <location>
        <begin position="480"/>
        <end position="501"/>
    </location>
</feature>
<protein>
    <recommendedName>
        <fullName evidence="9">Apolipoprotein N-acyltransferase</fullName>
        <shortName evidence="9">ALP N-acyltransferase</shortName>
        <ecNumber evidence="9">2.3.1.269</ecNumber>
    </recommendedName>
</protein>
<keyword evidence="5 9" id="KW-0812">Transmembrane</keyword>
<reference evidence="12" key="1">
    <citation type="submission" date="2017-04" db="EMBL/GenBank/DDBJ databases">
        <authorList>
            <person name="Varghese N."/>
            <person name="Submissions S."/>
        </authorList>
    </citation>
    <scope>NUCLEOTIDE SEQUENCE [LARGE SCALE GENOMIC DNA]</scope>
    <source>
        <strain evidence="12">K3S</strain>
    </source>
</reference>
<feature type="transmembrane region" description="Helical" evidence="9">
    <location>
        <begin position="155"/>
        <end position="180"/>
    </location>
</feature>
<evidence type="ECO:0000256" key="6">
    <source>
        <dbReference type="ARBA" id="ARBA00022989"/>
    </source>
</evidence>
<evidence type="ECO:0000259" key="10">
    <source>
        <dbReference type="PROSITE" id="PS50263"/>
    </source>
</evidence>
<evidence type="ECO:0000256" key="4">
    <source>
        <dbReference type="ARBA" id="ARBA00022679"/>
    </source>
</evidence>
<feature type="transmembrane region" description="Helical" evidence="9">
    <location>
        <begin position="187"/>
        <end position="206"/>
    </location>
</feature>
<dbReference type="AlphaFoldDB" id="A0A1X7C768"/>
<evidence type="ECO:0000256" key="3">
    <source>
        <dbReference type="ARBA" id="ARBA00022475"/>
    </source>
</evidence>
<evidence type="ECO:0000256" key="7">
    <source>
        <dbReference type="ARBA" id="ARBA00023136"/>
    </source>
</evidence>
<dbReference type="GO" id="GO:0042158">
    <property type="term" value="P:lipoprotein biosynthetic process"/>
    <property type="evidence" value="ECO:0007669"/>
    <property type="project" value="UniProtKB-UniRule"/>
</dbReference>
<dbReference type="GO" id="GO:0005886">
    <property type="term" value="C:plasma membrane"/>
    <property type="evidence" value="ECO:0007669"/>
    <property type="project" value="UniProtKB-SubCell"/>
</dbReference>
<evidence type="ECO:0000256" key="2">
    <source>
        <dbReference type="ARBA" id="ARBA00010065"/>
    </source>
</evidence>
<keyword evidence="12" id="KW-1185">Reference proteome</keyword>
<keyword evidence="6 9" id="KW-1133">Transmembrane helix</keyword>
<gene>
    <name evidence="9" type="primary">lnt</name>
    <name evidence="11" type="ORF">SAMN06295933_0441</name>
</gene>
<dbReference type="InterPro" id="IPR003010">
    <property type="entry name" value="C-N_Hydrolase"/>
</dbReference>
<feature type="transmembrane region" description="Helical" evidence="9">
    <location>
        <begin position="54"/>
        <end position="72"/>
    </location>
</feature>
<evidence type="ECO:0000256" key="8">
    <source>
        <dbReference type="ARBA" id="ARBA00023315"/>
    </source>
</evidence>
<dbReference type="HAMAP" id="MF_01148">
    <property type="entry name" value="Lnt"/>
    <property type="match status" value="1"/>
</dbReference>
<dbReference type="EC" id="2.3.1.269" evidence="9"/>
<dbReference type="Pfam" id="PF00795">
    <property type="entry name" value="CN_hydrolase"/>
    <property type="match status" value="1"/>
</dbReference>
<feature type="domain" description="CN hydrolase" evidence="10">
    <location>
        <begin position="224"/>
        <end position="469"/>
    </location>
</feature>
<evidence type="ECO:0000256" key="9">
    <source>
        <dbReference type="HAMAP-Rule" id="MF_01148"/>
    </source>
</evidence>
<dbReference type="EMBL" id="FWZU01000001">
    <property type="protein sequence ID" value="SME91255.1"/>
    <property type="molecule type" value="Genomic_DNA"/>
</dbReference>
<dbReference type="Gene3D" id="3.60.110.10">
    <property type="entry name" value="Carbon-nitrogen hydrolase"/>
    <property type="match status" value="1"/>
</dbReference>
<dbReference type="Proteomes" id="UP000192906">
    <property type="component" value="Unassembled WGS sequence"/>
</dbReference>
<dbReference type="Pfam" id="PF20154">
    <property type="entry name" value="LNT_N"/>
    <property type="match status" value="1"/>
</dbReference>
<dbReference type="OrthoDB" id="9804277at2"/>
<keyword evidence="11" id="KW-0449">Lipoprotein</keyword>
<dbReference type="RefSeq" id="WP_085097642.1">
    <property type="nucleotide sequence ID" value="NZ_FWZU01000001.1"/>
</dbReference>